<dbReference type="Proteomes" id="UP000024376">
    <property type="component" value="Unassembled WGS sequence"/>
</dbReference>
<gene>
    <name evidence="1" type="ORF">M419DRAFT_129266</name>
</gene>
<name>A0A024SCM4_HYPJR</name>
<dbReference type="AlphaFoldDB" id="A0A024SCM4"/>
<organism evidence="1 2">
    <name type="scientific">Hypocrea jecorina (strain ATCC 56765 / BCRC 32924 / NRRL 11460 / Rut C-30)</name>
    <name type="common">Trichoderma reesei</name>
    <dbReference type="NCBI Taxonomy" id="1344414"/>
    <lineage>
        <taxon>Eukaryota</taxon>
        <taxon>Fungi</taxon>
        <taxon>Dikarya</taxon>
        <taxon>Ascomycota</taxon>
        <taxon>Pezizomycotina</taxon>
        <taxon>Sordariomycetes</taxon>
        <taxon>Hypocreomycetidae</taxon>
        <taxon>Hypocreales</taxon>
        <taxon>Hypocreaceae</taxon>
        <taxon>Trichoderma</taxon>
    </lineage>
</organism>
<proteinExistence type="predicted"/>
<sequence>MVPTSQRSAEGLVVQGRETRLARCLEQGATIGGNVDSQNWWFAQQREKVAAFLWPPHREISSKRWESLGWLEASRTEAERDGGWPPFMVSGYQRSGR</sequence>
<evidence type="ECO:0000313" key="1">
    <source>
        <dbReference type="EMBL" id="ETS03105.1"/>
    </source>
</evidence>
<dbReference type="HOGENOM" id="CLU_2348190_0_0_1"/>
<accession>A0A024SCM4</accession>
<reference evidence="2" key="1">
    <citation type="journal article" date="2013" name="Ind. Biotechnol.">
        <title>Comparative genomics analysis of Trichoderma reesei strains.</title>
        <authorList>
            <person name="Koike H."/>
            <person name="Aerts A."/>
            <person name="LaButti K."/>
            <person name="Grigoriev I.V."/>
            <person name="Baker S.E."/>
        </authorList>
    </citation>
    <scope>NUCLEOTIDE SEQUENCE [LARGE SCALE GENOMIC DNA]</scope>
    <source>
        <strain evidence="2">ATCC 56765 / BCRC 32924 / NRRL 11460 / Rut C-30</strain>
    </source>
</reference>
<evidence type="ECO:0000313" key="2">
    <source>
        <dbReference type="Proteomes" id="UP000024376"/>
    </source>
</evidence>
<dbReference type="EMBL" id="KI911144">
    <property type="protein sequence ID" value="ETS03105.1"/>
    <property type="molecule type" value="Genomic_DNA"/>
</dbReference>
<protein>
    <submittedName>
        <fullName evidence="1">Uncharacterized protein</fullName>
    </submittedName>
</protein>
<dbReference type="KEGG" id="trr:M419DRAFT_129266"/>